<evidence type="ECO:0000256" key="6">
    <source>
        <dbReference type="ARBA" id="ARBA00022989"/>
    </source>
</evidence>
<feature type="transmembrane region" description="Helical" evidence="8">
    <location>
        <begin position="194"/>
        <end position="214"/>
    </location>
</feature>
<keyword evidence="7 8" id="KW-0472">Membrane</keyword>
<dbReference type="Pfam" id="PF13813">
    <property type="entry name" value="MBOAT_2"/>
    <property type="match status" value="1"/>
</dbReference>
<reference evidence="10" key="1">
    <citation type="journal article" date="2020" name="Front. Microbiol.">
        <title>Gene regulatory networks of Penicillium echinulatum 2HH and Penicillium oxalicum 114-2 inferred by a computational biology approach.</title>
        <authorList>
            <person name="Lenz A.R."/>
            <person name="Galan-Vasquez E."/>
            <person name="Balbinot E."/>
            <person name="De Abreu F.P."/>
            <person name="De Oliveira N.S."/>
            <person name="Da Rosa L.O."/>
            <person name="De Avila E Silva S."/>
            <person name="Camassola M."/>
            <person name="Dillon A.J.P."/>
            <person name="Perez-Rueda E."/>
        </authorList>
    </citation>
    <scope>NUCLEOTIDE SEQUENCE</scope>
    <source>
        <strain evidence="10">S1M29</strain>
    </source>
</reference>
<comment type="caution">
    <text evidence="10">The sequence shown here is derived from an EMBL/GenBank/DDBJ whole genome shotgun (WGS) entry which is preliminary data.</text>
</comment>
<feature type="domain" description="Wax synthase" evidence="9">
    <location>
        <begin position="220"/>
        <end position="305"/>
    </location>
</feature>
<dbReference type="PANTHER" id="PTHR31595:SF57">
    <property type="entry name" value="OS04G0481900 PROTEIN"/>
    <property type="match status" value="1"/>
</dbReference>
<feature type="transmembrane region" description="Helical" evidence="8">
    <location>
        <begin position="335"/>
        <end position="357"/>
    </location>
</feature>
<comment type="pathway">
    <text evidence="2">Secondary metabolite biosynthesis.</text>
</comment>
<feature type="transmembrane region" description="Helical" evidence="8">
    <location>
        <begin position="272"/>
        <end position="291"/>
    </location>
</feature>
<evidence type="ECO:0000256" key="1">
    <source>
        <dbReference type="ARBA" id="ARBA00004141"/>
    </source>
</evidence>
<dbReference type="Proteomes" id="UP000631181">
    <property type="component" value="Unassembled WGS sequence"/>
</dbReference>
<keyword evidence="4" id="KW-0808">Transferase</keyword>
<dbReference type="OrthoDB" id="1077582at2759"/>
<dbReference type="GO" id="GO:0016020">
    <property type="term" value="C:membrane"/>
    <property type="evidence" value="ECO:0007669"/>
    <property type="project" value="UniProtKB-SubCell"/>
</dbReference>
<evidence type="ECO:0000256" key="3">
    <source>
        <dbReference type="ARBA" id="ARBA00007282"/>
    </source>
</evidence>
<sequence>MGVEAILPLVYYLFASLITIVGLKQRRAIRIILLVPIWFLSLLSLISSHRLSWLIGADSTLASLLVFYMLYSTELLAFDRLAVNPEAGSHEWSFVDCYRVWNNPRKLPLRLSTSKKAPERTLTSHARFSVFRSMKAVALWTFEHFCFQKLFVRALGRVVIADFSPDMELLVFPLSFHQFQVRVIMSIQWIWRAYFFLEFYHSLLAIVFVGILRFDDPGEWPDLFGSVVEAYSVRGFWARFWHQLTIPTYVFYSRAVCHRLMGIRSGSVLEKVTVPVIIFTISGLSHSLVGWALGDVALSRDILFFELSFLATTVETAIWKTPLTSTLILRLPKTLKLVVGMTWVVVFFTCVSPLWIYPKVYHTLLNPAE</sequence>
<protein>
    <recommendedName>
        <fullName evidence="9">Wax synthase domain-containing protein</fullName>
    </recommendedName>
</protein>
<dbReference type="GO" id="GO:0006629">
    <property type="term" value="P:lipid metabolic process"/>
    <property type="evidence" value="ECO:0007669"/>
    <property type="project" value="InterPro"/>
</dbReference>
<gene>
    <name evidence="10" type="ORF">PECM_005078</name>
</gene>
<evidence type="ECO:0000259" key="9">
    <source>
        <dbReference type="Pfam" id="PF13813"/>
    </source>
</evidence>
<keyword evidence="5 8" id="KW-0812">Transmembrane</keyword>
<evidence type="ECO:0000256" key="5">
    <source>
        <dbReference type="ARBA" id="ARBA00022692"/>
    </source>
</evidence>
<comment type="similarity">
    <text evidence="3">Belongs to the wax synthase family.</text>
</comment>
<evidence type="ECO:0000313" key="11">
    <source>
        <dbReference type="Proteomes" id="UP000631181"/>
    </source>
</evidence>
<feature type="transmembrane region" description="Helical" evidence="8">
    <location>
        <begin position="53"/>
        <end position="71"/>
    </location>
</feature>
<dbReference type="AlphaFoldDB" id="A0A8J8W2Q8"/>
<keyword evidence="6 8" id="KW-1133">Transmembrane helix</keyword>
<dbReference type="InterPro" id="IPR044851">
    <property type="entry name" value="Wax_synthase"/>
</dbReference>
<comment type="subcellular location">
    <subcellularLocation>
        <location evidence="1">Membrane</location>
        <topology evidence="1">Multi-pass membrane protein</topology>
    </subcellularLocation>
</comment>
<dbReference type="GO" id="GO:0008374">
    <property type="term" value="F:O-acyltransferase activity"/>
    <property type="evidence" value="ECO:0007669"/>
    <property type="project" value="InterPro"/>
</dbReference>
<evidence type="ECO:0000256" key="4">
    <source>
        <dbReference type="ARBA" id="ARBA00022679"/>
    </source>
</evidence>
<dbReference type="InterPro" id="IPR032805">
    <property type="entry name" value="Wax_synthase_dom"/>
</dbReference>
<keyword evidence="11" id="KW-1185">Reference proteome</keyword>
<dbReference type="PANTHER" id="PTHR31595">
    <property type="entry name" value="LONG-CHAIN-ALCOHOL O-FATTY-ACYLTRANSFERASE 3-RELATED"/>
    <property type="match status" value="1"/>
</dbReference>
<evidence type="ECO:0000256" key="8">
    <source>
        <dbReference type="SAM" id="Phobius"/>
    </source>
</evidence>
<name>A0A8J8W2Q8_9EURO</name>
<feature type="transmembrane region" description="Helical" evidence="8">
    <location>
        <begin position="28"/>
        <end position="47"/>
    </location>
</feature>
<dbReference type="EMBL" id="WIWV01000034">
    <property type="protein sequence ID" value="KAF7716868.1"/>
    <property type="molecule type" value="Genomic_DNA"/>
</dbReference>
<evidence type="ECO:0000256" key="2">
    <source>
        <dbReference type="ARBA" id="ARBA00005179"/>
    </source>
</evidence>
<feature type="transmembrane region" description="Helical" evidence="8">
    <location>
        <begin position="6"/>
        <end position="23"/>
    </location>
</feature>
<evidence type="ECO:0000256" key="7">
    <source>
        <dbReference type="ARBA" id="ARBA00023136"/>
    </source>
</evidence>
<proteinExistence type="inferred from homology"/>
<evidence type="ECO:0000313" key="10">
    <source>
        <dbReference type="EMBL" id="KAF7716868.1"/>
    </source>
</evidence>
<organism evidence="10 11">
    <name type="scientific">Penicillium ucsense</name>
    <dbReference type="NCBI Taxonomy" id="2839758"/>
    <lineage>
        <taxon>Eukaryota</taxon>
        <taxon>Fungi</taxon>
        <taxon>Dikarya</taxon>
        <taxon>Ascomycota</taxon>
        <taxon>Pezizomycotina</taxon>
        <taxon>Eurotiomycetes</taxon>
        <taxon>Eurotiomycetidae</taxon>
        <taxon>Eurotiales</taxon>
        <taxon>Aspergillaceae</taxon>
        <taxon>Penicillium</taxon>
    </lineage>
</organism>
<accession>A0A8J8W2Q8</accession>